<dbReference type="InterPro" id="IPR001091">
    <property type="entry name" value="RM_Methyltransferase"/>
</dbReference>
<dbReference type="EC" id="2.1.1.-" evidence="4"/>
<evidence type="ECO:0000259" key="6">
    <source>
        <dbReference type="Pfam" id="PF01555"/>
    </source>
</evidence>
<evidence type="ECO:0000256" key="3">
    <source>
        <dbReference type="ARBA" id="ARBA00022679"/>
    </source>
</evidence>
<feature type="compositionally biased region" description="Polar residues" evidence="5">
    <location>
        <begin position="188"/>
        <end position="208"/>
    </location>
</feature>
<dbReference type="Pfam" id="PF01555">
    <property type="entry name" value="N6_N4_Mtase"/>
    <property type="match status" value="1"/>
</dbReference>
<protein>
    <recommendedName>
        <fullName evidence="4">Methyltransferase</fullName>
        <ecNumber evidence="4">2.1.1.-</ecNumber>
    </recommendedName>
</protein>
<dbReference type="GO" id="GO:0005737">
    <property type="term" value="C:cytoplasm"/>
    <property type="evidence" value="ECO:0007669"/>
    <property type="project" value="TreeGrafter"/>
</dbReference>
<dbReference type="InterPro" id="IPR002052">
    <property type="entry name" value="DNA_methylase_N6_adenine_CS"/>
</dbReference>
<evidence type="ECO:0000313" key="7">
    <source>
        <dbReference type="EMBL" id="TFD26629.1"/>
    </source>
</evidence>
<accession>A0A4R8ZI81</accession>
<dbReference type="Proteomes" id="UP000298424">
    <property type="component" value="Unassembled WGS sequence"/>
</dbReference>
<keyword evidence="3 7" id="KW-0808">Transferase</keyword>
<dbReference type="PANTHER" id="PTHR13370:SF3">
    <property type="entry name" value="TRNA (GUANINE(10)-N2)-METHYLTRANSFERASE HOMOLOG"/>
    <property type="match status" value="1"/>
</dbReference>
<dbReference type="OrthoDB" id="9773060at2"/>
<dbReference type="PROSITE" id="PS00092">
    <property type="entry name" value="N6_MTASE"/>
    <property type="match status" value="1"/>
</dbReference>
<dbReference type="AlphaFoldDB" id="A0A4R8ZI81"/>
<comment type="similarity">
    <text evidence="1 4">Belongs to the N(4)/N(6)-methyltransferase family.</text>
</comment>
<evidence type="ECO:0000256" key="1">
    <source>
        <dbReference type="ARBA" id="ARBA00006594"/>
    </source>
</evidence>
<dbReference type="GO" id="GO:0032259">
    <property type="term" value="P:methylation"/>
    <property type="evidence" value="ECO:0007669"/>
    <property type="project" value="UniProtKB-KW"/>
</dbReference>
<name>A0A4R8ZI81_9MICO</name>
<dbReference type="PRINTS" id="PR00508">
    <property type="entry name" value="S21N4MTFRASE"/>
</dbReference>
<dbReference type="RefSeq" id="WP_134572112.1">
    <property type="nucleotide sequence ID" value="NZ_SOGT01000008.1"/>
</dbReference>
<dbReference type="EMBL" id="SOGT01000008">
    <property type="protein sequence ID" value="TFD26629.1"/>
    <property type="molecule type" value="Genomic_DNA"/>
</dbReference>
<feature type="domain" description="DNA methylase N-4/N-6" evidence="6">
    <location>
        <begin position="28"/>
        <end position="338"/>
    </location>
</feature>
<keyword evidence="8" id="KW-1185">Reference proteome</keyword>
<dbReference type="GO" id="GO:0008170">
    <property type="term" value="F:N-methyltransferase activity"/>
    <property type="evidence" value="ECO:0007669"/>
    <property type="project" value="InterPro"/>
</dbReference>
<organism evidence="7 8">
    <name type="scientific">Cryobacterium lyxosi</name>
    <dbReference type="NCBI Taxonomy" id="1259228"/>
    <lineage>
        <taxon>Bacteria</taxon>
        <taxon>Bacillati</taxon>
        <taxon>Actinomycetota</taxon>
        <taxon>Actinomycetes</taxon>
        <taxon>Micrococcales</taxon>
        <taxon>Microbacteriaceae</taxon>
        <taxon>Cryobacterium</taxon>
    </lineage>
</organism>
<dbReference type="InterPro" id="IPR002941">
    <property type="entry name" value="DNA_methylase_N4/N6"/>
</dbReference>
<sequence length="345" mass="37279">MGIHKELVTVHHGDARDVLIDFADNSFDVLICDPPYGIGISKNETTRPHWDGSDNAAFDPDFWRECGRVLKPGATLAAFGHSRTVHRLTTAIENSFSIVDTIAWLHGQGFPAGNRRLDTELHRLGAHDLADSFEGWGTMLRPAYEPIVIARNLSKRGSLSESISAGGAGGFHLDAVRVPTADARQRTHGQVSPTATWQVNRPASSRSTPHAGGRHPANVILEHSEACHDDACAPQCAVATVRAQGEVVRKRGEDASRFYGVLHHPKATSAERPVDGVIAGNAVKPLTVMDWLVKLLARPGELVLDPFAGTGTTLEACARAGVRSVGIERESEYVALIKQRLARVL</sequence>
<dbReference type="Gene3D" id="3.40.50.150">
    <property type="entry name" value="Vaccinia Virus protein VP39"/>
    <property type="match status" value="1"/>
</dbReference>
<gene>
    <name evidence="7" type="ORF">E3T27_07610</name>
</gene>
<evidence type="ECO:0000256" key="5">
    <source>
        <dbReference type="SAM" id="MobiDB-lite"/>
    </source>
</evidence>
<evidence type="ECO:0000256" key="2">
    <source>
        <dbReference type="ARBA" id="ARBA00022603"/>
    </source>
</evidence>
<dbReference type="InterPro" id="IPR029063">
    <property type="entry name" value="SAM-dependent_MTases_sf"/>
</dbReference>
<dbReference type="GO" id="GO:0003677">
    <property type="term" value="F:DNA binding"/>
    <property type="evidence" value="ECO:0007669"/>
    <property type="project" value="InterPro"/>
</dbReference>
<comment type="caution">
    <text evidence="7">The sequence shown here is derived from an EMBL/GenBank/DDBJ whole genome shotgun (WGS) entry which is preliminary data.</text>
</comment>
<keyword evidence="2 7" id="KW-0489">Methyltransferase</keyword>
<dbReference type="PANTHER" id="PTHR13370">
    <property type="entry name" value="RNA METHYLASE-RELATED"/>
    <property type="match status" value="1"/>
</dbReference>
<feature type="region of interest" description="Disordered" evidence="5">
    <location>
        <begin position="186"/>
        <end position="214"/>
    </location>
</feature>
<evidence type="ECO:0000256" key="4">
    <source>
        <dbReference type="RuleBase" id="RU362026"/>
    </source>
</evidence>
<dbReference type="SUPFAM" id="SSF53335">
    <property type="entry name" value="S-adenosyl-L-methionine-dependent methyltransferases"/>
    <property type="match status" value="1"/>
</dbReference>
<reference evidence="7 8" key="1">
    <citation type="submission" date="2019-03" db="EMBL/GenBank/DDBJ databases">
        <title>Genomics of glacier-inhabiting Cryobacterium strains.</title>
        <authorList>
            <person name="Liu Q."/>
            <person name="Xin Y.-H."/>
        </authorList>
    </citation>
    <scope>NUCLEOTIDE SEQUENCE [LARGE SCALE GENOMIC DNA]</scope>
    <source>
        <strain evidence="7 8">TMT1-1</strain>
    </source>
</reference>
<evidence type="ECO:0000313" key="8">
    <source>
        <dbReference type="Proteomes" id="UP000298424"/>
    </source>
</evidence>
<proteinExistence type="inferred from homology"/>
<dbReference type="CDD" id="cd02440">
    <property type="entry name" value="AdoMet_MTases"/>
    <property type="match status" value="1"/>
</dbReference>